<evidence type="ECO:0000313" key="1">
    <source>
        <dbReference type="EMBL" id="SEG21752.1"/>
    </source>
</evidence>
<organism evidence="1 2">
    <name type="scientific">Marinobacterium lutimaris</name>
    <dbReference type="NCBI Taxonomy" id="568106"/>
    <lineage>
        <taxon>Bacteria</taxon>
        <taxon>Pseudomonadati</taxon>
        <taxon>Pseudomonadota</taxon>
        <taxon>Gammaproteobacteria</taxon>
        <taxon>Oceanospirillales</taxon>
        <taxon>Oceanospirillaceae</taxon>
        <taxon>Marinobacterium</taxon>
    </lineage>
</organism>
<name>A0A1H5YDA6_9GAMM</name>
<keyword evidence="2" id="KW-1185">Reference proteome</keyword>
<dbReference type="Proteomes" id="UP000236745">
    <property type="component" value="Unassembled WGS sequence"/>
</dbReference>
<sequence length="148" mass="17361">MSKIYYKMTLAPAEEGMTITTKKFVSIHETPCFHYCVLERDRGFAELVINGKQYSGTPLTRLKKCHIRVFRIDKVNSRIAFPTEQKAYEHLLFLKRKHIANMKRDMALVTAFLEESEGKQLDDFEKNDWGWPYAPGTQDLVHQHYAFD</sequence>
<evidence type="ECO:0000313" key="2">
    <source>
        <dbReference type="Proteomes" id="UP000236745"/>
    </source>
</evidence>
<accession>A0A1H5YDA6</accession>
<reference evidence="1 2" key="1">
    <citation type="submission" date="2016-10" db="EMBL/GenBank/DDBJ databases">
        <authorList>
            <person name="de Groot N.N."/>
        </authorList>
    </citation>
    <scope>NUCLEOTIDE SEQUENCE [LARGE SCALE GENOMIC DNA]</scope>
    <source>
        <strain evidence="1 2">DSM 22012</strain>
    </source>
</reference>
<dbReference type="EMBL" id="FNVQ01000001">
    <property type="protein sequence ID" value="SEG21752.1"/>
    <property type="molecule type" value="Genomic_DNA"/>
</dbReference>
<dbReference type="RefSeq" id="WP_104002586.1">
    <property type="nucleotide sequence ID" value="NZ_FNVQ01000001.1"/>
</dbReference>
<protein>
    <submittedName>
        <fullName evidence="1">Uncharacterized protein</fullName>
    </submittedName>
</protein>
<dbReference type="AlphaFoldDB" id="A0A1H5YDA6"/>
<proteinExistence type="predicted"/>
<gene>
    <name evidence="1" type="ORF">SAMN05444390_1011705</name>
</gene>